<dbReference type="OrthoDB" id="191686at2759"/>
<dbReference type="SUPFAM" id="SSF47473">
    <property type="entry name" value="EF-hand"/>
    <property type="match status" value="1"/>
</dbReference>
<dbReference type="PROSITE" id="PS00018">
    <property type="entry name" value="EF_HAND_1"/>
    <property type="match status" value="1"/>
</dbReference>
<keyword evidence="3" id="KW-0106">Calcium</keyword>
<dbReference type="RefSeq" id="XP_004993568.1">
    <property type="nucleotide sequence ID" value="XM_004993511.1"/>
</dbReference>
<dbReference type="AlphaFoldDB" id="F2UAZ2"/>
<keyword evidence="1" id="KW-0479">Metal-binding</keyword>
<evidence type="ECO:0000256" key="1">
    <source>
        <dbReference type="ARBA" id="ARBA00022723"/>
    </source>
</evidence>
<evidence type="ECO:0000256" key="3">
    <source>
        <dbReference type="ARBA" id="ARBA00022837"/>
    </source>
</evidence>
<protein>
    <recommendedName>
        <fullName evidence="4">EF-hand domain-containing protein</fullName>
    </recommendedName>
</protein>
<dbReference type="FunCoup" id="F2UAZ2">
    <property type="interactions" value="34"/>
</dbReference>
<reference evidence="5" key="1">
    <citation type="submission" date="2009-08" db="EMBL/GenBank/DDBJ databases">
        <title>Annotation of Salpingoeca rosetta.</title>
        <authorList>
            <consortium name="The Broad Institute Genome Sequencing Platform"/>
            <person name="Russ C."/>
            <person name="Cuomo C."/>
            <person name="Burger G."/>
            <person name="Gray M.W."/>
            <person name="Holland P.W.H."/>
            <person name="King N."/>
            <person name="Lang F.B.F."/>
            <person name="Roger A.J."/>
            <person name="Ruiz-Trillo I."/>
            <person name="Young S.K."/>
            <person name="Zeng Q."/>
            <person name="Gargeya S."/>
            <person name="Alvarado L."/>
            <person name="Berlin A."/>
            <person name="Chapman S.B."/>
            <person name="Chen Z."/>
            <person name="Freedman E."/>
            <person name="Gellesch M."/>
            <person name="Goldberg J."/>
            <person name="Griggs A."/>
            <person name="Gujja S."/>
            <person name="Heilman E."/>
            <person name="Heiman D."/>
            <person name="Howarth C."/>
            <person name="Mehta T."/>
            <person name="Neiman D."/>
            <person name="Pearson M."/>
            <person name="Roberts A."/>
            <person name="Saif S."/>
            <person name="Shea T."/>
            <person name="Shenoy N."/>
            <person name="Sisk P."/>
            <person name="Stolte C."/>
            <person name="Sykes S."/>
            <person name="White J."/>
            <person name="Yandava C."/>
            <person name="Haas B."/>
            <person name="Nusbaum C."/>
            <person name="Birren B."/>
        </authorList>
    </citation>
    <scope>NUCLEOTIDE SEQUENCE [LARGE SCALE GENOMIC DNA]</scope>
    <source>
        <strain evidence="5">ATCC 50818</strain>
    </source>
</reference>
<gene>
    <name evidence="5" type="ORF">PTSG_05703</name>
</gene>
<accession>F2UAZ2</accession>
<proteinExistence type="predicted"/>
<dbReference type="KEGG" id="sre:PTSG_05703"/>
<dbReference type="GeneID" id="16074145"/>
<evidence type="ECO:0000313" key="6">
    <source>
        <dbReference type="Proteomes" id="UP000007799"/>
    </source>
</evidence>
<organism evidence="6">
    <name type="scientific">Salpingoeca rosetta (strain ATCC 50818 / BSB-021)</name>
    <dbReference type="NCBI Taxonomy" id="946362"/>
    <lineage>
        <taxon>Eukaryota</taxon>
        <taxon>Choanoflagellata</taxon>
        <taxon>Craspedida</taxon>
        <taxon>Salpingoecidae</taxon>
        <taxon>Salpingoeca</taxon>
    </lineage>
</organism>
<dbReference type="InterPro" id="IPR028846">
    <property type="entry name" value="Recoverin"/>
</dbReference>
<evidence type="ECO:0000313" key="5">
    <source>
        <dbReference type="EMBL" id="EGD74005.1"/>
    </source>
</evidence>
<dbReference type="Proteomes" id="UP000007799">
    <property type="component" value="Unassembled WGS sequence"/>
</dbReference>
<name>F2UAZ2_SALR5</name>
<dbReference type="eggNOG" id="KOG0044">
    <property type="taxonomic scope" value="Eukaryota"/>
</dbReference>
<dbReference type="PANTHER" id="PTHR23055:SF60">
    <property type="entry name" value="CALAXIN"/>
    <property type="match status" value="1"/>
</dbReference>
<keyword evidence="6" id="KW-1185">Reference proteome</keyword>
<feature type="domain" description="EF-hand" evidence="4">
    <location>
        <begin position="142"/>
        <end position="177"/>
    </location>
</feature>
<sequence>MAARTEKQKEMEALSKATHFSEEEVQRLINFFETVASNGKLDRNAFRDVLHEHFNLTEASMMDRLFRAFTNSAESTINKHDWVMGMSLLLRGTLDEQIDFVYRVYTNSAEDYATKPISRDTMFFLLKNTMVKIQNEEERDEGIKELVDLVLKKMDVDHDGKLSLQDYRESVMKDPLLLEALGDCLPNEGSVRTFMQVVMNTEPPL</sequence>
<dbReference type="PANTHER" id="PTHR23055">
    <property type="entry name" value="CALCIUM BINDING PROTEINS"/>
    <property type="match status" value="1"/>
</dbReference>
<dbReference type="STRING" id="946362.F2UAZ2"/>
<dbReference type="PRINTS" id="PR00450">
    <property type="entry name" value="RECOVERIN"/>
</dbReference>
<keyword evidence="2" id="KW-0677">Repeat</keyword>
<dbReference type="EMBL" id="GL832967">
    <property type="protein sequence ID" value="EGD74005.1"/>
    <property type="molecule type" value="Genomic_DNA"/>
</dbReference>
<dbReference type="GO" id="GO:0005509">
    <property type="term" value="F:calcium ion binding"/>
    <property type="evidence" value="ECO:0007669"/>
    <property type="project" value="InterPro"/>
</dbReference>
<dbReference type="InterPro" id="IPR018247">
    <property type="entry name" value="EF_Hand_1_Ca_BS"/>
</dbReference>
<evidence type="ECO:0000256" key="2">
    <source>
        <dbReference type="ARBA" id="ARBA00022737"/>
    </source>
</evidence>
<dbReference type="PROSITE" id="PS50222">
    <property type="entry name" value="EF_HAND_2"/>
    <property type="match status" value="1"/>
</dbReference>
<evidence type="ECO:0000259" key="4">
    <source>
        <dbReference type="PROSITE" id="PS50222"/>
    </source>
</evidence>
<dbReference type="InterPro" id="IPR011992">
    <property type="entry name" value="EF-hand-dom_pair"/>
</dbReference>
<dbReference type="InParanoid" id="F2UAZ2"/>
<dbReference type="OMA" id="MLKNSIH"/>
<dbReference type="InterPro" id="IPR002048">
    <property type="entry name" value="EF_hand_dom"/>
</dbReference>
<dbReference type="Gene3D" id="1.10.238.10">
    <property type="entry name" value="EF-hand"/>
    <property type="match status" value="1"/>
</dbReference>